<organism evidence="2 3">
    <name type="scientific">Plakobranchus ocellatus</name>
    <dbReference type="NCBI Taxonomy" id="259542"/>
    <lineage>
        <taxon>Eukaryota</taxon>
        <taxon>Metazoa</taxon>
        <taxon>Spiralia</taxon>
        <taxon>Lophotrochozoa</taxon>
        <taxon>Mollusca</taxon>
        <taxon>Gastropoda</taxon>
        <taxon>Heterobranchia</taxon>
        <taxon>Euthyneura</taxon>
        <taxon>Panpulmonata</taxon>
        <taxon>Sacoglossa</taxon>
        <taxon>Placobranchoidea</taxon>
        <taxon>Plakobranchidae</taxon>
        <taxon>Plakobranchus</taxon>
    </lineage>
</organism>
<comment type="caution">
    <text evidence="2">The sequence shown here is derived from an EMBL/GenBank/DDBJ whole genome shotgun (WGS) entry which is preliminary data.</text>
</comment>
<proteinExistence type="predicted"/>
<keyword evidence="3" id="KW-1185">Reference proteome</keyword>
<dbReference type="Proteomes" id="UP000735302">
    <property type="component" value="Unassembled WGS sequence"/>
</dbReference>
<dbReference type="AlphaFoldDB" id="A0AAV3YHU7"/>
<name>A0AAV3YHU7_9GAST</name>
<feature type="compositionally biased region" description="Gly residues" evidence="1">
    <location>
        <begin position="25"/>
        <end position="37"/>
    </location>
</feature>
<evidence type="ECO:0000256" key="1">
    <source>
        <dbReference type="SAM" id="MobiDB-lite"/>
    </source>
</evidence>
<evidence type="ECO:0000313" key="3">
    <source>
        <dbReference type="Proteomes" id="UP000735302"/>
    </source>
</evidence>
<accession>A0AAV3YHU7</accession>
<evidence type="ECO:0000313" key="2">
    <source>
        <dbReference type="EMBL" id="GFN82558.1"/>
    </source>
</evidence>
<reference evidence="2 3" key="1">
    <citation type="journal article" date="2021" name="Elife">
        <title>Chloroplast acquisition without the gene transfer in kleptoplastic sea slugs, Plakobranchus ocellatus.</title>
        <authorList>
            <person name="Maeda T."/>
            <person name="Takahashi S."/>
            <person name="Yoshida T."/>
            <person name="Shimamura S."/>
            <person name="Takaki Y."/>
            <person name="Nagai Y."/>
            <person name="Toyoda A."/>
            <person name="Suzuki Y."/>
            <person name="Arimoto A."/>
            <person name="Ishii H."/>
            <person name="Satoh N."/>
            <person name="Nishiyama T."/>
            <person name="Hasebe M."/>
            <person name="Maruyama T."/>
            <person name="Minagawa J."/>
            <person name="Obokata J."/>
            <person name="Shigenobu S."/>
        </authorList>
    </citation>
    <scope>NUCLEOTIDE SEQUENCE [LARGE SCALE GENOMIC DNA]</scope>
</reference>
<sequence length="155" mass="16683">MAYFKDDESNWWGWGYGAGESARGAEGGGGGTMGGTNTGVTGPNDLPVSGTPLPPHLSRGELAAENHRLYLDNMRLWDCLALFRTDPSLTCQGAINAIFTLDDNAYLRQFPGKSAIIIGSVFCVRGFFHSSCTYSSYMVICDTCEGHDARTGKRG</sequence>
<feature type="region of interest" description="Disordered" evidence="1">
    <location>
        <begin position="23"/>
        <end position="43"/>
    </location>
</feature>
<dbReference type="EMBL" id="BLXT01000992">
    <property type="protein sequence ID" value="GFN82558.1"/>
    <property type="molecule type" value="Genomic_DNA"/>
</dbReference>
<gene>
    <name evidence="2" type="ORF">PoB_000906400</name>
</gene>
<protein>
    <submittedName>
        <fullName evidence="2">Uncharacterized protein</fullName>
    </submittedName>
</protein>